<name>A0A3P1T1B3_9ACTN</name>
<dbReference type="Pfam" id="PF25310">
    <property type="entry name" value="VG15"/>
    <property type="match status" value="1"/>
</dbReference>
<reference evidence="2 3" key="1">
    <citation type="submission" date="2018-11" db="EMBL/GenBank/DDBJ databases">
        <title>Genomes From Bacteria Associated with the Canine Oral Cavity: a Test Case for Automated Genome-Based Taxonomic Assignment.</title>
        <authorList>
            <person name="Coil D.A."/>
            <person name="Jospin G."/>
            <person name="Darling A.E."/>
            <person name="Wallis C."/>
            <person name="Davis I.J."/>
            <person name="Harris S."/>
            <person name="Eisen J.A."/>
            <person name="Holcombe L.J."/>
            <person name="O'Flynn C."/>
        </authorList>
    </citation>
    <scope>NUCLEOTIDE SEQUENCE [LARGE SCALE GENOMIC DNA]</scope>
    <source>
        <strain evidence="2 3">OH887_COT-365</strain>
    </source>
</reference>
<proteinExistence type="predicted"/>
<dbReference type="EMBL" id="RQZG01000025">
    <property type="protein sequence ID" value="RRD03221.1"/>
    <property type="molecule type" value="Genomic_DNA"/>
</dbReference>
<comment type="caution">
    <text evidence="2">The sequence shown here is derived from an EMBL/GenBank/DDBJ whole genome shotgun (WGS) entry which is preliminary data.</text>
</comment>
<dbReference type="RefSeq" id="WP_124845989.1">
    <property type="nucleotide sequence ID" value="NZ_RQZG01000025.1"/>
</dbReference>
<gene>
    <name evidence="2" type="ORF">EII34_15050</name>
</gene>
<dbReference type="AlphaFoldDB" id="A0A3P1T1B3"/>
<evidence type="ECO:0000313" key="2">
    <source>
        <dbReference type="EMBL" id="RRD03221.1"/>
    </source>
</evidence>
<sequence>MNLGRQVAVAHQAREIQRSATLSGLIYELLKRWARGDYSDRDTIVGYVAAAQIAHAGSVQRAIEMIEAIRRLEASDRAHAAPVPARFDEGATYGRITGVMQDAKALDPRALTYARDLELLLQAAAVTAQRHALNAGRRTVEASTAANGTTWRRVTDGKPCAFCAMLATHPDYTSRDAALRVQGSRGRPRGRRALGSSYHDRCGCTAVEVLDTWEPTEQEQAYRRLYYGAREACAEDEVPPTTENILARMRRDGGGIVNDAPKPKTSTGKGGGGKPPRRVRGMLGADGPDEFPRLGGRKVPFRRSDIEEFDLLDAEILLDGDGSGHGLHRHGSGAGKSEFPPGWGEREVVDWVNAIIDNPQQGKVLDDNLGADFYGIAQDVAGVVVARKHGRWFIATAHPLPLDRW</sequence>
<evidence type="ECO:0000256" key="1">
    <source>
        <dbReference type="SAM" id="MobiDB-lite"/>
    </source>
</evidence>
<evidence type="ECO:0000313" key="3">
    <source>
        <dbReference type="Proteomes" id="UP000280819"/>
    </source>
</evidence>
<dbReference type="OrthoDB" id="3194844at2"/>
<evidence type="ECO:0008006" key="4">
    <source>
        <dbReference type="Google" id="ProtNLM"/>
    </source>
</evidence>
<feature type="region of interest" description="Disordered" evidence="1">
    <location>
        <begin position="253"/>
        <end position="296"/>
    </location>
</feature>
<accession>A0A3P1T1B3</accession>
<dbReference type="Proteomes" id="UP000280819">
    <property type="component" value="Unassembled WGS sequence"/>
</dbReference>
<dbReference type="InterPro" id="IPR057369">
    <property type="entry name" value="VG15"/>
</dbReference>
<organism evidence="2 3">
    <name type="scientific">Arachnia propionica</name>
    <dbReference type="NCBI Taxonomy" id="1750"/>
    <lineage>
        <taxon>Bacteria</taxon>
        <taxon>Bacillati</taxon>
        <taxon>Actinomycetota</taxon>
        <taxon>Actinomycetes</taxon>
        <taxon>Propionibacteriales</taxon>
        <taxon>Propionibacteriaceae</taxon>
        <taxon>Arachnia</taxon>
    </lineage>
</organism>
<protein>
    <recommendedName>
        <fullName evidence="4">Bacterial EndoU nuclease domain-containing protein</fullName>
    </recommendedName>
</protein>